<name>A0A1E3H2A9_9HYPH</name>
<feature type="transmembrane region" description="Helical" evidence="2">
    <location>
        <begin position="29"/>
        <end position="49"/>
    </location>
</feature>
<proteinExistence type="predicted"/>
<dbReference type="EMBL" id="MCRJ01000056">
    <property type="protein sequence ID" value="ODN70275.1"/>
    <property type="molecule type" value="Genomic_DNA"/>
</dbReference>
<comment type="caution">
    <text evidence="3">The sequence shown here is derived from an EMBL/GenBank/DDBJ whole genome shotgun (WGS) entry which is preliminary data.</text>
</comment>
<feature type="transmembrane region" description="Helical" evidence="2">
    <location>
        <begin position="78"/>
        <end position="103"/>
    </location>
</feature>
<evidence type="ECO:0000256" key="1">
    <source>
        <dbReference type="SAM" id="MobiDB-lite"/>
    </source>
</evidence>
<evidence type="ECO:0000256" key="2">
    <source>
        <dbReference type="SAM" id="Phobius"/>
    </source>
</evidence>
<sequence>MKPVLLLPLLILLLPAIEIATFIVVGSKIGVLATLGLILGAMLVGTALLRMQGFALVTRIRAEMAAGRAPGDEMIQGGLLAVAAILILVPGFVSSTFGFLLLVPAVRRALVGAIRRRMTVIVSTRGGRRGPGVVDLDPDDFSRQAGDPSPQRPTPAITILPPGDGR</sequence>
<dbReference type="PANTHER" id="PTHR35335">
    <property type="entry name" value="UPF0716 PROTEIN FXSA"/>
    <property type="match status" value="1"/>
</dbReference>
<reference evidence="3 4" key="1">
    <citation type="submission" date="2016-07" db="EMBL/GenBank/DDBJ databases">
        <title>Draft Genome Sequence of Methylobrevis pamukkalensis PK2.</title>
        <authorList>
            <person name="Vasilenko O.V."/>
            <person name="Doronina N.V."/>
            <person name="Shmareva M.N."/>
            <person name="Tarlachkov S.V."/>
            <person name="Mustakhimov I."/>
            <person name="Trotsenko Y.A."/>
        </authorList>
    </citation>
    <scope>NUCLEOTIDE SEQUENCE [LARGE SCALE GENOMIC DNA]</scope>
    <source>
        <strain evidence="3 4">PK2</strain>
    </source>
</reference>
<dbReference type="Pfam" id="PF04186">
    <property type="entry name" value="FxsA"/>
    <property type="match status" value="1"/>
</dbReference>
<dbReference type="InterPro" id="IPR007313">
    <property type="entry name" value="FxsA"/>
</dbReference>
<dbReference type="Proteomes" id="UP000094622">
    <property type="component" value="Unassembled WGS sequence"/>
</dbReference>
<dbReference type="NCBIfam" id="NF008528">
    <property type="entry name" value="PRK11463.1-2"/>
    <property type="match status" value="1"/>
</dbReference>
<dbReference type="PANTHER" id="PTHR35335:SF1">
    <property type="entry name" value="UPF0716 PROTEIN FXSA"/>
    <property type="match status" value="1"/>
</dbReference>
<feature type="region of interest" description="Disordered" evidence="1">
    <location>
        <begin position="131"/>
        <end position="166"/>
    </location>
</feature>
<evidence type="ECO:0000313" key="4">
    <source>
        <dbReference type="Proteomes" id="UP000094622"/>
    </source>
</evidence>
<protein>
    <submittedName>
        <fullName evidence="3">Phage T7 F exclusion suppressor FxsA</fullName>
    </submittedName>
</protein>
<dbReference type="AlphaFoldDB" id="A0A1E3H2A9"/>
<keyword evidence="2" id="KW-0812">Transmembrane</keyword>
<evidence type="ECO:0000313" key="3">
    <source>
        <dbReference type="EMBL" id="ODN70275.1"/>
    </source>
</evidence>
<accession>A0A1E3H2A9</accession>
<dbReference type="PATRIC" id="fig|1439726.3.peg.2554"/>
<dbReference type="GO" id="GO:0016020">
    <property type="term" value="C:membrane"/>
    <property type="evidence" value="ECO:0007669"/>
    <property type="project" value="InterPro"/>
</dbReference>
<gene>
    <name evidence="3" type="ORF">A6302_02428</name>
</gene>
<keyword evidence="4" id="KW-1185">Reference proteome</keyword>
<dbReference type="OrthoDB" id="9792788at2"/>
<dbReference type="RefSeq" id="WP_069307044.1">
    <property type="nucleotide sequence ID" value="NZ_MCRJ01000056.1"/>
</dbReference>
<organism evidence="3 4">
    <name type="scientific">Methylobrevis pamukkalensis</name>
    <dbReference type="NCBI Taxonomy" id="1439726"/>
    <lineage>
        <taxon>Bacteria</taxon>
        <taxon>Pseudomonadati</taxon>
        <taxon>Pseudomonadota</taxon>
        <taxon>Alphaproteobacteria</taxon>
        <taxon>Hyphomicrobiales</taxon>
        <taxon>Pleomorphomonadaceae</taxon>
        <taxon>Methylobrevis</taxon>
    </lineage>
</organism>
<keyword evidence="2" id="KW-0472">Membrane</keyword>
<keyword evidence="2" id="KW-1133">Transmembrane helix</keyword>